<evidence type="ECO:0000256" key="1">
    <source>
        <dbReference type="SAM" id="Phobius"/>
    </source>
</evidence>
<reference evidence="2" key="1">
    <citation type="submission" date="2018-02" db="EMBL/GenBank/DDBJ databases">
        <authorList>
            <person name="Cohen D.B."/>
            <person name="Kent A.D."/>
        </authorList>
    </citation>
    <scope>NUCLEOTIDE SEQUENCE</scope>
</reference>
<dbReference type="EMBL" id="OIVN01000197">
    <property type="protein sequence ID" value="SPC76073.1"/>
    <property type="molecule type" value="Genomic_DNA"/>
</dbReference>
<feature type="transmembrane region" description="Helical" evidence="1">
    <location>
        <begin position="69"/>
        <end position="88"/>
    </location>
</feature>
<feature type="transmembrane region" description="Helical" evidence="1">
    <location>
        <begin position="6"/>
        <end position="24"/>
    </location>
</feature>
<evidence type="ECO:0008006" key="3">
    <source>
        <dbReference type="Google" id="ProtNLM"/>
    </source>
</evidence>
<organism evidence="2">
    <name type="scientific">Fagus sylvatica</name>
    <name type="common">Beechnut</name>
    <dbReference type="NCBI Taxonomy" id="28930"/>
    <lineage>
        <taxon>Eukaryota</taxon>
        <taxon>Viridiplantae</taxon>
        <taxon>Streptophyta</taxon>
        <taxon>Embryophyta</taxon>
        <taxon>Tracheophyta</taxon>
        <taxon>Spermatophyta</taxon>
        <taxon>Magnoliopsida</taxon>
        <taxon>eudicotyledons</taxon>
        <taxon>Gunneridae</taxon>
        <taxon>Pentapetalae</taxon>
        <taxon>rosids</taxon>
        <taxon>fabids</taxon>
        <taxon>Fagales</taxon>
        <taxon>Fagaceae</taxon>
        <taxon>Fagus</taxon>
    </lineage>
</organism>
<proteinExistence type="predicted"/>
<accession>A0A2N9EMM9</accession>
<feature type="transmembrane region" description="Helical" evidence="1">
    <location>
        <begin position="45"/>
        <end position="63"/>
    </location>
</feature>
<gene>
    <name evidence="2" type="ORF">FSB_LOCUS3955</name>
</gene>
<evidence type="ECO:0000313" key="2">
    <source>
        <dbReference type="EMBL" id="SPC76073.1"/>
    </source>
</evidence>
<protein>
    <recommendedName>
        <fullName evidence="3">Transmembrane protein</fullName>
    </recommendedName>
</protein>
<name>A0A2N9EMM9_FAGSY</name>
<dbReference type="AlphaFoldDB" id="A0A2N9EMM9"/>
<sequence length="89" mass="10038">MGFRVQWPWVLVAMGFGGRGVWVMGRRRGCRQNGLWWVWVCRRGYGGCGFGFAAWVWGLWVVADEWVLGFGWLSMSGFWVVAVSCSAAA</sequence>
<keyword evidence="1" id="KW-0472">Membrane</keyword>
<keyword evidence="1" id="KW-1133">Transmembrane helix</keyword>
<keyword evidence="1" id="KW-0812">Transmembrane</keyword>